<evidence type="ECO:0000256" key="4">
    <source>
        <dbReference type="SAM" id="Coils"/>
    </source>
</evidence>
<dbReference type="SMART" id="SM00066">
    <property type="entry name" value="GAL4"/>
    <property type="match status" value="1"/>
</dbReference>
<accession>A0A0C3BQX4</accession>
<dbReference type="InterPro" id="IPR017896">
    <property type="entry name" value="4Fe4S_Fe-S-bd"/>
</dbReference>
<dbReference type="OrthoDB" id="424974at2759"/>
<evidence type="ECO:0000259" key="6">
    <source>
        <dbReference type="PROSITE" id="PS51379"/>
    </source>
</evidence>
<evidence type="ECO:0008006" key="9">
    <source>
        <dbReference type="Google" id="ProtNLM"/>
    </source>
</evidence>
<dbReference type="HOGENOM" id="CLU_007340_4_1_1"/>
<feature type="domain" description="Zn(2)-C6 fungal-type" evidence="5">
    <location>
        <begin position="35"/>
        <end position="70"/>
    </location>
</feature>
<dbReference type="Pfam" id="PF04082">
    <property type="entry name" value="Fungal_trans"/>
    <property type="match status" value="1"/>
</dbReference>
<dbReference type="GO" id="GO:0005634">
    <property type="term" value="C:nucleus"/>
    <property type="evidence" value="ECO:0007669"/>
    <property type="project" value="UniProtKB-SubCell"/>
</dbReference>
<keyword evidence="3" id="KW-0539">Nucleus</keyword>
<feature type="domain" description="4Fe-4S ferredoxin-type" evidence="6">
    <location>
        <begin position="49"/>
        <end position="80"/>
    </location>
</feature>
<dbReference type="InterPro" id="IPR036864">
    <property type="entry name" value="Zn2-C6_fun-type_DNA-bd_sf"/>
</dbReference>
<evidence type="ECO:0000259" key="5">
    <source>
        <dbReference type="PROSITE" id="PS50048"/>
    </source>
</evidence>
<dbReference type="GO" id="GO:0006351">
    <property type="term" value="P:DNA-templated transcription"/>
    <property type="evidence" value="ECO:0007669"/>
    <property type="project" value="InterPro"/>
</dbReference>
<sequence length="775" mass="85829">MSQLPVNDPANSQDLEFTIYNPDTNRSKKPKGPVACAECRRLKIKCDLPKLKNSQGPCTSCEKRGCGEICPDNSLKTGKGTRYILEGTDLLHKKIDDLRSRVKELEEALAVSHASQSTSVHRLLQPDTSGVATRLPNPVNANDHRLQTEFDVLMLSETGKMQWLGSTALSEWFVKPEPPPPGPPSFDAPPTNPFAMPGQPVNPDNLIFAADTLSTTQVNEYRQIVINALPDEAEFLRLTNLYYEQVGWFYNPVPRKRLQQIASPLYTGIPDRVEGHELSSVFTILALGLMMDPTRPPDHPTVTRYSNYGKLCLSLECIFGQTSIATIEANLLRLIFLLFSRDRAAPMKAFGQLGLIGRLIISMGMHRDPARWNFDEEECTRRRRLFWEYLAFDTWQCLGWGRPSSVVPGSYDCKIPWDRPVQRWKFIYIRDILLDVLMHSTTCGAPPTLGTVMKLDKRIRSYELLDAVTSIEADSTQPAQAIVYQRNIMFCIKESALAFLHRPFFVSALNENHADPLRSRFAGSVLAVHASASALLGRSKVLLDFQPHVPRFFVWWTQAFSAVVSLGALVIRAPGSTLAASALTEINMTAEAFERAKEGFRAGRLLPSVLKIQTRATLAVQAFRAGQVYASNEDTTDILPGIVAGPVVISNAIFPTASEHCALTGTFSLSNEPTPPSQPHEAVDNMVNTYLANLQSELADLSRQRGLTNWSDSAMQQGQFVPNALAQGVQGQLFFPPTTELLPAPPPLLTESHSMPAFDPALWTGFMAQFGGGYA</sequence>
<dbReference type="GO" id="GO:0003677">
    <property type="term" value="F:DNA binding"/>
    <property type="evidence" value="ECO:0007669"/>
    <property type="project" value="InterPro"/>
</dbReference>
<dbReference type="STRING" id="933852.A0A0C3BQX4"/>
<dbReference type="SUPFAM" id="SSF57701">
    <property type="entry name" value="Zn2/Cys6 DNA-binding domain"/>
    <property type="match status" value="1"/>
</dbReference>
<dbReference type="Proteomes" id="UP000054097">
    <property type="component" value="Unassembled WGS sequence"/>
</dbReference>
<dbReference type="PROSITE" id="PS51379">
    <property type="entry name" value="4FE4S_FER_2"/>
    <property type="match status" value="1"/>
</dbReference>
<dbReference type="CDD" id="cd00067">
    <property type="entry name" value="GAL4"/>
    <property type="match status" value="1"/>
</dbReference>
<proteinExistence type="predicted"/>
<feature type="coiled-coil region" evidence="4">
    <location>
        <begin position="88"/>
        <end position="115"/>
    </location>
</feature>
<dbReference type="GO" id="GO:0000981">
    <property type="term" value="F:DNA-binding transcription factor activity, RNA polymerase II-specific"/>
    <property type="evidence" value="ECO:0007669"/>
    <property type="project" value="InterPro"/>
</dbReference>
<dbReference type="InterPro" id="IPR007219">
    <property type="entry name" value="XnlR_reg_dom"/>
</dbReference>
<comment type="subcellular location">
    <subcellularLocation>
        <location evidence="1">Nucleus</location>
    </subcellularLocation>
</comment>
<name>A0A0C3BQX4_SERVB</name>
<keyword evidence="8" id="KW-1185">Reference proteome</keyword>
<evidence type="ECO:0000313" key="7">
    <source>
        <dbReference type="EMBL" id="KIM34494.1"/>
    </source>
</evidence>
<protein>
    <recommendedName>
        <fullName evidence="9">Zn(2)-C6 fungal-type domain-containing protein</fullName>
    </recommendedName>
</protein>
<gene>
    <name evidence="7" type="ORF">M408DRAFT_19393</name>
</gene>
<dbReference type="AlphaFoldDB" id="A0A0C3BQX4"/>
<evidence type="ECO:0000256" key="2">
    <source>
        <dbReference type="ARBA" id="ARBA00022723"/>
    </source>
</evidence>
<dbReference type="CDD" id="cd12148">
    <property type="entry name" value="fungal_TF_MHR"/>
    <property type="match status" value="1"/>
</dbReference>
<dbReference type="EMBL" id="KN824277">
    <property type="protein sequence ID" value="KIM34494.1"/>
    <property type="molecule type" value="Genomic_DNA"/>
</dbReference>
<keyword evidence="2" id="KW-0479">Metal-binding</keyword>
<evidence type="ECO:0000313" key="8">
    <source>
        <dbReference type="Proteomes" id="UP000054097"/>
    </source>
</evidence>
<dbReference type="PROSITE" id="PS00463">
    <property type="entry name" value="ZN2_CY6_FUNGAL_1"/>
    <property type="match status" value="1"/>
</dbReference>
<evidence type="ECO:0000256" key="3">
    <source>
        <dbReference type="ARBA" id="ARBA00023242"/>
    </source>
</evidence>
<dbReference type="PANTHER" id="PTHR31001:SF56">
    <property type="entry name" value="ZN(2)-C6 FUNGAL-TYPE DOMAIN-CONTAINING PROTEIN"/>
    <property type="match status" value="1"/>
</dbReference>
<dbReference type="InterPro" id="IPR050613">
    <property type="entry name" value="Sec_Metabolite_Reg"/>
</dbReference>
<dbReference type="PROSITE" id="PS50048">
    <property type="entry name" value="ZN2_CY6_FUNGAL_2"/>
    <property type="match status" value="1"/>
</dbReference>
<reference evidence="8" key="2">
    <citation type="submission" date="2015-01" db="EMBL/GenBank/DDBJ databases">
        <title>Evolutionary Origins and Diversification of the Mycorrhizal Mutualists.</title>
        <authorList>
            <consortium name="DOE Joint Genome Institute"/>
            <consortium name="Mycorrhizal Genomics Consortium"/>
            <person name="Kohler A."/>
            <person name="Kuo A."/>
            <person name="Nagy L.G."/>
            <person name="Floudas D."/>
            <person name="Copeland A."/>
            <person name="Barry K.W."/>
            <person name="Cichocki N."/>
            <person name="Veneault-Fourrey C."/>
            <person name="LaButti K."/>
            <person name="Lindquist E.A."/>
            <person name="Lipzen A."/>
            <person name="Lundell T."/>
            <person name="Morin E."/>
            <person name="Murat C."/>
            <person name="Riley R."/>
            <person name="Ohm R."/>
            <person name="Sun H."/>
            <person name="Tunlid A."/>
            <person name="Henrissat B."/>
            <person name="Grigoriev I.V."/>
            <person name="Hibbett D.S."/>
            <person name="Martin F."/>
        </authorList>
    </citation>
    <scope>NUCLEOTIDE SEQUENCE [LARGE SCALE GENOMIC DNA]</scope>
    <source>
        <strain evidence="8">MAFF 305830</strain>
    </source>
</reference>
<reference evidence="7 8" key="1">
    <citation type="submission" date="2014-04" db="EMBL/GenBank/DDBJ databases">
        <authorList>
            <consortium name="DOE Joint Genome Institute"/>
            <person name="Kuo A."/>
            <person name="Zuccaro A."/>
            <person name="Kohler A."/>
            <person name="Nagy L.G."/>
            <person name="Floudas D."/>
            <person name="Copeland A."/>
            <person name="Barry K.W."/>
            <person name="Cichocki N."/>
            <person name="Veneault-Fourrey C."/>
            <person name="LaButti K."/>
            <person name="Lindquist E.A."/>
            <person name="Lipzen A."/>
            <person name="Lundell T."/>
            <person name="Morin E."/>
            <person name="Murat C."/>
            <person name="Sun H."/>
            <person name="Tunlid A."/>
            <person name="Henrissat B."/>
            <person name="Grigoriev I.V."/>
            <person name="Hibbett D.S."/>
            <person name="Martin F."/>
            <person name="Nordberg H.P."/>
            <person name="Cantor M.N."/>
            <person name="Hua S.X."/>
        </authorList>
    </citation>
    <scope>NUCLEOTIDE SEQUENCE [LARGE SCALE GENOMIC DNA]</scope>
    <source>
        <strain evidence="7 8">MAFF 305830</strain>
    </source>
</reference>
<organism evidence="7 8">
    <name type="scientific">Serendipita vermifera MAFF 305830</name>
    <dbReference type="NCBI Taxonomy" id="933852"/>
    <lineage>
        <taxon>Eukaryota</taxon>
        <taxon>Fungi</taxon>
        <taxon>Dikarya</taxon>
        <taxon>Basidiomycota</taxon>
        <taxon>Agaricomycotina</taxon>
        <taxon>Agaricomycetes</taxon>
        <taxon>Sebacinales</taxon>
        <taxon>Serendipitaceae</taxon>
        <taxon>Serendipita</taxon>
    </lineage>
</organism>
<dbReference type="Gene3D" id="4.10.240.10">
    <property type="entry name" value="Zn(2)-C6 fungal-type DNA-binding domain"/>
    <property type="match status" value="1"/>
</dbReference>
<keyword evidence="4" id="KW-0175">Coiled coil</keyword>
<evidence type="ECO:0000256" key="1">
    <source>
        <dbReference type="ARBA" id="ARBA00004123"/>
    </source>
</evidence>
<dbReference type="PANTHER" id="PTHR31001">
    <property type="entry name" value="UNCHARACTERIZED TRANSCRIPTIONAL REGULATORY PROTEIN"/>
    <property type="match status" value="1"/>
</dbReference>
<dbReference type="InterPro" id="IPR001138">
    <property type="entry name" value="Zn2Cys6_DnaBD"/>
</dbReference>
<dbReference type="GO" id="GO:0008270">
    <property type="term" value="F:zinc ion binding"/>
    <property type="evidence" value="ECO:0007669"/>
    <property type="project" value="InterPro"/>
</dbReference>